<evidence type="ECO:0000256" key="3">
    <source>
        <dbReference type="ARBA" id="ARBA00023329"/>
    </source>
</evidence>
<comment type="function">
    <text evidence="5">Assembles a suppression complex (suppresome) by tethering SIRT1 and MDM2 to regulate composite modifications of p53/TP53. Confers both deacetylation-mediated functional inactivation, by SIRT1, and ubiquitination-dependent degradation, by MDM2, of p53/TP53, promoting a proliferative and cell survival behaviors. May play a role in the regulation of spermatogenesis.</text>
</comment>
<dbReference type="SMART" id="SM00698">
    <property type="entry name" value="MORN"/>
    <property type="match status" value="6"/>
</dbReference>
<protein>
    <recommendedName>
        <fullName evidence="4">MORN repeat-containing protein 3</fullName>
    </recommendedName>
</protein>
<keyword evidence="7" id="KW-1185">Reference proteome</keyword>
<evidence type="ECO:0000313" key="7">
    <source>
        <dbReference type="Proteomes" id="UP000708208"/>
    </source>
</evidence>
<proteinExistence type="predicted"/>
<dbReference type="Proteomes" id="UP000708208">
    <property type="component" value="Unassembled WGS sequence"/>
</dbReference>
<name>A0A8J2KXZ8_9HEXA</name>
<gene>
    <name evidence="6" type="ORF">AFUS01_LOCUS31777</name>
</gene>
<sequence length="255" mass="29728">MPFLKIKYDRTKTLSRLAEERVIRNGFRPGVYDTANNSEKYIGEYRNDKKHGKGIQTYENGTIYEGDWANGKRNGHGILSKLLCHNERQRIYTGLWKNDKPTGFGLLVYDNGGVYEGEFKKGLRHGVGSMYYPTGAIYLGRWNRDKRDGIGRFVIGSSGNFYEGEYKDNSKNGRGRFFHLATGQIQEGVWYDDQAQVTVFRDDDKRRPFAQYRTPYPMPPLRLKYPREIYNERALEVMELAKIYHEQNPPELNIN</sequence>
<evidence type="ECO:0000256" key="5">
    <source>
        <dbReference type="ARBA" id="ARBA00045851"/>
    </source>
</evidence>
<evidence type="ECO:0000313" key="6">
    <source>
        <dbReference type="EMBL" id="CAG7821439.1"/>
    </source>
</evidence>
<keyword evidence="3" id="KW-0968">Cytoplasmic vesicle</keyword>
<dbReference type="InterPro" id="IPR003409">
    <property type="entry name" value="MORN"/>
</dbReference>
<dbReference type="Pfam" id="PF02493">
    <property type="entry name" value="MORN"/>
    <property type="match status" value="6"/>
</dbReference>
<evidence type="ECO:0000256" key="4">
    <source>
        <dbReference type="ARBA" id="ARBA00039854"/>
    </source>
</evidence>
<keyword evidence="2" id="KW-0677">Repeat</keyword>
<reference evidence="6" key="1">
    <citation type="submission" date="2021-06" db="EMBL/GenBank/DDBJ databases">
        <authorList>
            <person name="Hodson N. C."/>
            <person name="Mongue J. A."/>
            <person name="Jaron S. K."/>
        </authorList>
    </citation>
    <scope>NUCLEOTIDE SEQUENCE</scope>
</reference>
<organism evidence="6 7">
    <name type="scientific">Allacma fusca</name>
    <dbReference type="NCBI Taxonomy" id="39272"/>
    <lineage>
        <taxon>Eukaryota</taxon>
        <taxon>Metazoa</taxon>
        <taxon>Ecdysozoa</taxon>
        <taxon>Arthropoda</taxon>
        <taxon>Hexapoda</taxon>
        <taxon>Collembola</taxon>
        <taxon>Symphypleona</taxon>
        <taxon>Sminthuridae</taxon>
        <taxon>Allacma</taxon>
    </lineage>
</organism>
<evidence type="ECO:0000256" key="2">
    <source>
        <dbReference type="ARBA" id="ARBA00022737"/>
    </source>
</evidence>
<accession>A0A8J2KXZ8</accession>
<dbReference type="PANTHER" id="PTHR46511:SF1">
    <property type="entry name" value="MORN REPEAT-CONTAINING PROTEIN 3"/>
    <property type="match status" value="1"/>
</dbReference>
<dbReference type="EMBL" id="CAJVCH010511189">
    <property type="protein sequence ID" value="CAG7821439.1"/>
    <property type="molecule type" value="Genomic_DNA"/>
</dbReference>
<dbReference type="OrthoDB" id="270720at2759"/>
<dbReference type="AlphaFoldDB" id="A0A8J2KXZ8"/>
<dbReference type="InterPro" id="IPR052472">
    <property type="entry name" value="MORN3"/>
</dbReference>
<dbReference type="PANTHER" id="PTHR46511">
    <property type="entry name" value="MORN REPEAT-CONTAINING PROTEIN 3"/>
    <property type="match status" value="1"/>
</dbReference>
<dbReference type="GO" id="GO:0001669">
    <property type="term" value="C:acrosomal vesicle"/>
    <property type="evidence" value="ECO:0007669"/>
    <property type="project" value="UniProtKB-SubCell"/>
</dbReference>
<comment type="caution">
    <text evidence="6">The sequence shown here is derived from an EMBL/GenBank/DDBJ whole genome shotgun (WGS) entry which is preliminary data.</text>
</comment>
<evidence type="ECO:0000256" key="1">
    <source>
        <dbReference type="ARBA" id="ARBA00004218"/>
    </source>
</evidence>
<comment type="subcellular location">
    <subcellularLocation>
        <location evidence="1">Cytoplasmic vesicle</location>
        <location evidence="1">Secretory vesicle</location>
        <location evidence="1">Acrosome</location>
    </subcellularLocation>
</comment>